<evidence type="ECO:0000256" key="1">
    <source>
        <dbReference type="PROSITE-ProRule" id="PRU00339"/>
    </source>
</evidence>
<feature type="compositionally biased region" description="Polar residues" evidence="2">
    <location>
        <begin position="287"/>
        <end position="302"/>
    </location>
</feature>
<dbReference type="KEGG" id="ncs:NCAS_0F02870"/>
<dbReference type="GO" id="GO:0031982">
    <property type="term" value="C:vesicle"/>
    <property type="evidence" value="ECO:0007669"/>
    <property type="project" value="TreeGrafter"/>
</dbReference>
<dbReference type="SUPFAM" id="SSF46934">
    <property type="entry name" value="UBA-like"/>
    <property type="match status" value="1"/>
</dbReference>
<protein>
    <recommendedName>
        <fullName evidence="3">SWA2-like ubiquitin-associated domain-containing protein</fullName>
    </recommendedName>
</protein>
<dbReference type="FunCoup" id="G0VH00">
    <property type="interactions" value="81"/>
</dbReference>
<dbReference type="EMBL" id="HE576757">
    <property type="protein sequence ID" value="CCC70771.1"/>
    <property type="molecule type" value="Genomic_DNA"/>
</dbReference>
<reference key="2">
    <citation type="submission" date="2011-08" db="EMBL/GenBank/DDBJ databases">
        <title>Genome sequence of Naumovozyma castellii.</title>
        <authorList>
            <person name="Gordon J.L."/>
            <person name="Armisen D."/>
            <person name="Proux-Wera E."/>
            <person name="OhEigeartaigh S.S."/>
            <person name="Byrne K.P."/>
            <person name="Wolfe K.H."/>
        </authorList>
    </citation>
    <scope>NUCLEOTIDE SEQUENCE</scope>
    <source>
        <strain>Type strain:CBS 4309</strain>
    </source>
</reference>
<dbReference type="GO" id="GO:0072318">
    <property type="term" value="P:clathrin coat disassembly"/>
    <property type="evidence" value="ECO:0007669"/>
    <property type="project" value="TreeGrafter"/>
</dbReference>
<feature type="domain" description="SWA2-like ubiquitin-associated" evidence="3">
    <location>
        <begin position="125"/>
        <end position="168"/>
    </location>
</feature>
<feature type="region of interest" description="Disordered" evidence="2">
    <location>
        <begin position="540"/>
        <end position="575"/>
    </location>
</feature>
<keyword evidence="1" id="KW-0802">TPR repeat</keyword>
<dbReference type="InterPro" id="IPR015228">
    <property type="entry name" value="SWA2_UBA"/>
</dbReference>
<feature type="compositionally biased region" description="Basic and acidic residues" evidence="2">
    <location>
        <begin position="14"/>
        <end position="23"/>
    </location>
</feature>
<evidence type="ECO:0000313" key="5">
    <source>
        <dbReference type="Proteomes" id="UP000001640"/>
    </source>
</evidence>
<dbReference type="SUPFAM" id="SSF46565">
    <property type="entry name" value="Chaperone J-domain"/>
    <property type="match status" value="1"/>
</dbReference>
<dbReference type="InterPro" id="IPR009060">
    <property type="entry name" value="UBA-like_sf"/>
</dbReference>
<keyword evidence="5" id="KW-1185">Reference proteome</keyword>
<gene>
    <name evidence="4" type="primary">NCAS0F02870</name>
    <name evidence="4" type="ordered locus">NCAS_0F02870</name>
</gene>
<evidence type="ECO:0000259" key="3">
    <source>
        <dbReference type="Pfam" id="PF09145"/>
    </source>
</evidence>
<dbReference type="HOGENOM" id="CLU_005723_2_0_1"/>
<sequence>MSDPFADLLTSFKNGKDNAKSEPTKSNISATQKPASASPNISQLSITPLVPSPSPNVSIHDDFDDLFGVSLGQNGTNTIVPKQTVKTETDDIDAAFNVFQATPSQSIKPEASAPNDIDRDEEEYVVDEVKDMEVARLMSLGLSIDEANDHYDKGILYENLLAKMKQNQRQKERRKVETQPTKRNSNPPSANNRLNDRFDNTYANIRDSRTRGGDLFSMATDFLYKGKEFVDQLIAYPEENNRLLNYRDEGAQQGFSYNPISPSRPQNSLSRIDSSSSSFEDADTPLGGSSLQNQQLPDDSSSSILYTSRRDKKNAAAIQKDTKQDILLDDFNSTANGSQSPSISSSSKINTVGTPSTTLLDFDDDSSFNASNTPFVNGNNNINNNVNSSLPVIPISHIELSGYAEFRNRGTQYFKNGDYVSSFQEYEKSLNTLPVNHPLRIIAYSNIIASELKIGEYSKSLKNSSSALEMFPDDTAQWTAVIQDSDPQRTYKDIWPKVKLRQAEALEHIESFKAALSSYQELIEKGFANDKIMDGKRRCQKVLNPTPPPVVKTPRISTPKQSPSPVPRKATSNSKDAVYESVERLKKENATSQEVEKQKLALYDKVFAKVETWKNRKDTDIRHLLANLSIVLTWCDWKPVAASDLVMPKKVKITYMKAVAKTHPDKVPESLELENKMIAENVFSVLSVAWDKFKIENNMS</sequence>
<dbReference type="PANTHER" id="PTHR23172">
    <property type="entry name" value="AUXILIN/CYCLIN G-ASSOCIATED KINASE-RELATED"/>
    <property type="match status" value="1"/>
</dbReference>
<feature type="compositionally biased region" description="Low complexity" evidence="2">
    <location>
        <begin position="268"/>
        <end position="278"/>
    </location>
</feature>
<dbReference type="SMART" id="SM00028">
    <property type="entry name" value="TPR"/>
    <property type="match status" value="3"/>
</dbReference>
<evidence type="ECO:0000256" key="2">
    <source>
        <dbReference type="SAM" id="MobiDB-lite"/>
    </source>
</evidence>
<dbReference type="GO" id="GO:0005737">
    <property type="term" value="C:cytoplasm"/>
    <property type="evidence" value="ECO:0007669"/>
    <property type="project" value="TreeGrafter"/>
</dbReference>
<feature type="region of interest" description="Disordered" evidence="2">
    <location>
        <begin position="167"/>
        <end position="199"/>
    </location>
</feature>
<dbReference type="GeneID" id="96904419"/>
<dbReference type="RefSeq" id="XP_003677126.1">
    <property type="nucleotide sequence ID" value="XM_003677078.1"/>
</dbReference>
<dbReference type="GO" id="GO:0072583">
    <property type="term" value="P:clathrin-dependent endocytosis"/>
    <property type="evidence" value="ECO:0007669"/>
    <property type="project" value="TreeGrafter"/>
</dbReference>
<dbReference type="SUPFAM" id="SSF48452">
    <property type="entry name" value="TPR-like"/>
    <property type="match status" value="1"/>
</dbReference>
<dbReference type="InParanoid" id="G0VH00"/>
<dbReference type="eggNOG" id="KOG0431">
    <property type="taxonomic scope" value="Eukaryota"/>
</dbReference>
<dbReference type="PROSITE" id="PS50005">
    <property type="entry name" value="TPR"/>
    <property type="match status" value="1"/>
</dbReference>
<dbReference type="eggNOG" id="KOG1124">
    <property type="taxonomic scope" value="Eukaryota"/>
</dbReference>
<dbReference type="Proteomes" id="UP000001640">
    <property type="component" value="Chromosome 6"/>
</dbReference>
<feature type="compositionally biased region" description="Polar residues" evidence="2">
    <location>
        <begin position="254"/>
        <end position="267"/>
    </location>
</feature>
<dbReference type="CDD" id="cd14329">
    <property type="entry name" value="UBA_SWA2p_like"/>
    <property type="match status" value="1"/>
</dbReference>
<accession>G0VH00</accession>
<dbReference type="InterPro" id="IPR019734">
    <property type="entry name" value="TPR_rpt"/>
</dbReference>
<dbReference type="Pfam" id="PF09145">
    <property type="entry name" value="Ubiq-assoc"/>
    <property type="match status" value="1"/>
</dbReference>
<reference evidence="4 5" key="1">
    <citation type="journal article" date="2011" name="Proc. Natl. Acad. Sci. U.S.A.">
        <title>Evolutionary erosion of yeast sex chromosomes by mating-type switching accidents.</title>
        <authorList>
            <person name="Gordon J.L."/>
            <person name="Armisen D."/>
            <person name="Proux-Wera E."/>
            <person name="Oheigeartaigh S.S."/>
            <person name="Byrne K.P."/>
            <person name="Wolfe K.H."/>
        </authorList>
    </citation>
    <scope>NUCLEOTIDE SEQUENCE [LARGE SCALE GENOMIC DNA]</scope>
    <source>
        <strain evidence="5">ATCC 76901 / BCRC 22586 / CBS 4309 / NBRC 1992 / NRRL Y-12630</strain>
    </source>
</reference>
<dbReference type="Gene3D" id="1.10.8.10">
    <property type="entry name" value="DNA helicase RuvA subunit, C-terminal domain"/>
    <property type="match status" value="1"/>
</dbReference>
<dbReference type="OMA" id="MEIARLM"/>
<organism evidence="4 5">
    <name type="scientific">Naumovozyma castellii</name>
    <name type="common">Yeast</name>
    <name type="synonym">Saccharomyces castellii</name>
    <dbReference type="NCBI Taxonomy" id="27288"/>
    <lineage>
        <taxon>Eukaryota</taxon>
        <taxon>Fungi</taxon>
        <taxon>Dikarya</taxon>
        <taxon>Ascomycota</taxon>
        <taxon>Saccharomycotina</taxon>
        <taxon>Saccharomycetes</taxon>
        <taxon>Saccharomycetales</taxon>
        <taxon>Saccharomycetaceae</taxon>
        <taxon>Naumovozyma</taxon>
    </lineage>
</organism>
<dbReference type="PANTHER" id="PTHR23172:SF19">
    <property type="entry name" value="J DOMAIN-CONTAINING PROTEIN"/>
    <property type="match status" value="1"/>
</dbReference>
<evidence type="ECO:0000313" key="4">
    <source>
        <dbReference type="EMBL" id="CCC70771.1"/>
    </source>
</evidence>
<dbReference type="Gene3D" id="1.10.287.110">
    <property type="entry name" value="DnaJ domain"/>
    <property type="match status" value="1"/>
</dbReference>
<feature type="compositionally biased region" description="Polar residues" evidence="2">
    <location>
        <begin position="24"/>
        <end position="46"/>
    </location>
</feature>
<dbReference type="InterPro" id="IPR011990">
    <property type="entry name" value="TPR-like_helical_dom_sf"/>
</dbReference>
<dbReference type="GO" id="GO:0030276">
    <property type="term" value="F:clathrin binding"/>
    <property type="evidence" value="ECO:0007669"/>
    <property type="project" value="TreeGrafter"/>
</dbReference>
<feature type="compositionally biased region" description="Polar residues" evidence="2">
    <location>
        <begin position="178"/>
        <end position="193"/>
    </location>
</feature>
<feature type="repeat" description="TPR" evidence="1">
    <location>
        <begin position="403"/>
        <end position="436"/>
    </location>
</feature>
<dbReference type="AlphaFoldDB" id="G0VH00"/>
<feature type="region of interest" description="Disordered" evidence="2">
    <location>
        <begin position="254"/>
        <end position="302"/>
    </location>
</feature>
<dbReference type="STRING" id="1064592.G0VH00"/>
<feature type="region of interest" description="Disordered" evidence="2">
    <location>
        <begin position="1"/>
        <end position="53"/>
    </location>
</feature>
<dbReference type="InterPro" id="IPR036869">
    <property type="entry name" value="J_dom_sf"/>
</dbReference>
<dbReference type="Gene3D" id="1.25.40.10">
    <property type="entry name" value="Tetratricopeptide repeat domain"/>
    <property type="match status" value="1"/>
</dbReference>
<proteinExistence type="predicted"/>
<dbReference type="OrthoDB" id="1717591at2759"/>
<name>G0VH00_NAUCA</name>